<name>A0A0D2JAY9_9CHLO</name>
<feature type="region of interest" description="Disordered" evidence="7">
    <location>
        <begin position="397"/>
        <end position="421"/>
    </location>
</feature>
<gene>
    <name evidence="9" type="ORF">MNEG_11049</name>
</gene>
<evidence type="ECO:0000256" key="1">
    <source>
        <dbReference type="ARBA" id="ARBA00004141"/>
    </source>
</evidence>
<feature type="transmembrane region" description="Helical" evidence="8">
    <location>
        <begin position="304"/>
        <end position="325"/>
    </location>
</feature>
<organism evidence="9 10">
    <name type="scientific">Monoraphidium neglectum</name>
    <dbReference type="NCBI Taxonomy" id="145388"/>
    <lineage>
        <taxon>Eukaryota</taxon>
        <taxon>Viridiplantae</taxon>
        <taxon>Chlorophyta</taxon>
        <taxon>core chlorophytes</taxon>
        <taxon>Chlorophyceae</taxon>
        <taxon>CS clade</taxon>
        <taxon>Sphaeropleales</taxon>
        <taxon>Selenastraceae</taxon>
        <taxon>Monoraphidium</taxon>
    </lineage>
</organism>
<feature type="transmembrane region" description="Helical" evidence="8">
    <location>
        <begin position="142"/>
        <end position="159"/>
    </location>
</feature>
<dbReference type="GO" id="GO:0000139">
    <property type="term" value="C:Golgi membrane"/>
    <property type="evidence" value="ECO:0007669"/>
    <property type="project" value="TreeGrafter"/>
</dbReference>
<evidence type="ECO:0000256" key="8">
    <source>
        <dbReference type="SAM" id="Phobius"/>
    </source>
</evidence>
<dbReference type="GeneID" id="25728272"/>
<evidence type="ECO:0000256" key="5">
    <source>
        <dbReference type="ARBA" id="ARBA00022989"/>
    </source>
</evidence>
<feature type="transmembrane region" description="Helical" evidence="8">
    <location>
        <begin position="199"/>
        <end position="219"/>
    </location>
</feature>
<dbReference type="RefSeq" id="XP_013895932.1">
    <property type="nucleotide sequence ID" value="XM_014040478.1"/>
</dbReference>
<dbReference type="Pfam" id="PF08449">
    <property type="entry name" value="UAA"/>
    <property type="match status" value="1"/>
</dbReference>
<reference evidence="9 10" key="1">
    <citation type="journal article" date="2013" name="BMC Genomics">
        <title>Reconstruction of the lipid metabolism for the microalga Monoraphidium neglectum from its genome sequence reveals characteristics suitable for biofuel production.</title>
        <authorList>
            <person name="Bogen C."/>
            <person name="Al-Dilaimi A."/>
            <person name="Albersmeier A."/>
            <person name="Wichmann J."/>
            <person name="Grundmann M."/>
            <person name="Rupp O."/>
            <person name="Lauersen K.J."/>
            <person name="Blifernez-Klassen O."/>
            <person name="Kalinowski J."/>
            <person name="Goesmann A."/>
            <person name="Mussgnug J.H."/>
            <person name="Kruse O."/>
        </authorList>
    </citation>
    <scope>NUCLEOTIDE SEQUENCE [LARGE SCALE GENOMIC DNA]</scope>
    <source>
        <strain evidence="9 10">SAG 48.87</strain>
    </source>
</reference>
<evidence type="ECO:0000256" key="6">
    <source>
        <dbReference type="ARBA" id="ARBA00023136"/>
    </source>
</evidence>
<dbReference type="EMBL" id="KK102790">
    <property type="protein sequence ID" value="KIY96912.1"/>
    <property type="molecule type" value="Genomic_DNA"/>
</dbReference>
<feature type="region of interest" description="Disordered" evidence="7">
    <location>
        <begin position="171"/>
        <end position="200"/>
    </location>
</feature>
<dbReference type="InterPro" id="IPR013657">
    <property type="entry name" value="SCL35B1-4/HUT1"/>
</dbReference>
<evidence type="ECO:0000256" key="2">
    <source>
        <dbReference type="ARBA" id="ARBA00008349"/>
    </source>
</evidence>
<evidence type="ECO:0000313" key="10">
    <source>
        <dbReference type="Proteomes" id="UP000054498"/>
    </source>
</evidence>
<evidence type="ECO:0000256" key="4">
    <source>
        <dbReference type="ARBA" id="ARBA00022692"/>
    </source>
</evidence>
<dbReference type="KEGG" id="mng:MNEG_11049"/>
<dbReference type="OrthoDB" id="1601at2759"/>
<dbReference type="AlphaFoldDB" id="A0A0D2JAY9"/>
<keyword evidence="4 8" id="KW-0812">Transmembrane</keyword>
<sequence>MTASPTTGEALRLAFCCCGIIGSLVVYGVLQERVMTLPYGKGDNKELFRFSLFLVFCNRLVAALIALATMLAKGAYSELRPVAPIQNYASVSLSNVLATTCQYEALKHVSFAVQTLGKCAKMFPVMAWGFLMLRKRYGARDVALAAAITGGCFVFFTFGPTASRCARRVAGAPPAAGGGGRAGRGWRGQRGWRGRRGRVSGGPGGTAWGVLLMSGYLVADGYTSTFQQAMFKGYQMSTYNQVMYTCLCSLVLSSFGLATSGQLPDTFRFLRAHPEALGSILALSTAASCGSLFISFTIKTYGALTFATIMTTRQLISILLSALIFSNPLTRGQWCAPRRAQRLPAAQSLQGSRERRVGTVMVVTALYYQGLTKEAAHGKAGAAPRAPAAAAAAAAAEEKAPLVPGPRPGTRQGEAKEGGRV</sequence>
<proteinExistence type="inferred from homology"/>
<keyword evidence="10" id="KW-1185">Reference proteome</keyword>
<evidence type="ECO:0000256" key="3">
    <source>
        <dbReference type="ARBA" id="ARBA00022448"/>
    </source>
</evidence>
<dbReference type="GO" id="GO:0046964">
    <property type="term" value="F:3'-phosphoadenosine 5'-phosphosulfate transmembrane transporter activity"/>
    <property type="evidence" value="ECO:0007669"/>
    <property type="project" value="TreeGrafter"/>
</dbReference>
<dbReference type="Proteomes" id="UP000054498">
    <property type="component" value="Unassembled WGS sequence"/>
</dbReference>
<feature type="compositionally biased region" description="Gly residues" evidence="7">
    <location>
        <begin position="176"/>
        <end position="188"/>
    </location>
</feature>
<protein>
    <submittedName>
        <fullName evidence="9">Uncharacterized protein</fullName>
    </submittedName>
</protein>
<feature type="transmembrane region" description="Helical" evidence="8">
    <location>
        <begin position="50"/>
        <end position="72"/>
    </location>
</feature>
<dbReference type="GO" id="GO:0005789">
    <property type="term" value="C:endoplasmic reticulum membrane"/>
    <property type="evidence" value="ECO:0007669"/>
    <property type="project" value="TreeGrafter"/>
</dbReference>
<accession>A0A0D2JAY9</accession>
<comment type="similarity">
    <text evidence="2">Belongs to the nucleotide-sugar transporter family. UDP-galactose:UMP antiporter (TC 2.A.7.11) subfamily.</text>
</comment>
<feature type="transmembrane region" description="Helical" evidence="8">
    <location>
        <begin position="12"/>
        <end position="30"/>
    </location>
</feature>
<evidence type="ECO:0000313" key="9">
    <source>
        <dbReference type="EMBL" id="KIY96912.1"/>
    </source>
</evidence>
<evidence type="ECO:0000256" key="7">
    <source>
        <dbReference type="SAM" id="MobiDB-lite"/>
    </source>
</evidence>
<comment type="subcellular location">
    <subcellularLocation>
        <location evidence="1">Membrane</location>
        <topology evidence="1">Multi-pass membrane protein</topology>
    </subcellularLocation>
</comment>
<dbReference type="PANTHER" id="PTHR10778:SF13">
    <property type="entry name" value="ADENOSINE 3'-PHOSPHO 5'-PHOSPHOSULFATE TRANSPORTER 1"/>
    <property type="match status" value="1"/>
</dbReference>
<keyword evidence="6 8" id="KW-0472">Membrane</keyword>
<keyword evidence="5 8" id="KW-1133">Transmembrane helix</keyword>
<dbReference type="PANTHER" id="PTHR10778">
    <property type="entry name" value="SOLUTE CARRIER FAMILY 35 MEMBER B"/>
    <property type="match status" value="1"/>
</dbReference>
<keyword evidence="3" id="KW-0813">Transport</keyword>
<feature type="transmembrane region" description="Helical" evidence="8">
    <location>
        <begin position="239"/>
        <end position="259"/>
    </location>
</feature>
<feature type="transmembrane region" description="Helical" evidence="8">
    <location>
        <begin position="280"/>
        <end position="298"/>
    </location>
</feature>